<reference evidence="1 2" key="1">
    <citation type="submission" date="2016-10" db="EMBL/GenBank/DDBJ databases">
        <title>Arsenicibacter rosenii gen. nov., sp. nov., an efficient arsenic-methylating bacterium isolated from an arsenic-contaminated paddy soil.</title>
        <authorList>
            <person name="Huang K."/>
        </authorList>
    </citation>
    <scope>NUCLEOTIDE SEQUENCE [LARGE SCALE GENOMIC DNA]</scope>
    <source>
        <strain evidence="1 2">SM-1</strain>
    </source>
</reference>
<sequence>MNMKTSSFARTAVMAVLCIAALTGCKKETEPSPELSARVTGSYTISTIETGGKTYQAGQTNLKGGLTVVRESETSVGIDLNITTKDNGDFLQGNVSDVSLTDAGNGEVNLVKSGDNFGKGGNGRISVKVSDSNDQDMIITLKK</sequence>
<gene>
    <name evidence="1" type="ORF">BLX24_06180</name>
</gene>
<organism evidence="1 2">
    <name type="scientific">Arsenicibacter rosenii</name>
    <dbReference type="NCBI Taxonomy" id="1750698"/>
    <lineage>
        <taxon>Bacteria</taxon>
        <taxon>Pseudomonadati</taxon>
        <taxon>Bacteroidota</taxon>
        <taxon>Cytophagia</taxon>
        <taxon>Cytophagales</taxon>
        <taxon>Spirosomataceae</taxon>
        <taxon>Arsenicibacter</taxon>
    </lineage>
</organism>
<accession>A0A1S2VNQ5</accession>
<evidence type="ECO:0008006" key="3">
    <source>
        <dbReference type="Google" id="ProtNLM"/>
    </source>
</evidence>
<dbReference type="AlphaFoldDB" id="A0A1S2VNQ5"/>
<evidence type="ECO:0000313" key="2">
    <source>
        <dbReference type="Proteomes" id="UP000181790"/>
    </source>
</evidence>
<dbReference type="Proteomes" id="UP000181790">
    <property type="component" value="Unassembled WGS sequence"/>
</dbReference>
<comment type="caution">
    <text evidence="1">The sequence shown here is derived from an EMBL/GenBank/DDBJ whole genome shotgun (WGS) entry which is preliminary data.</text>
</comment>
<keyword evidence="2" id="KW-1185">Reference proteome</keyword>
<proteinExistence type="predicted"/>
<dbReference type="EMBL" id="MORL01000002">
    <property type="protein sequence ID" value="OIN60407.1"/>
    <property type="molecule type" value="Genomic_DNA"/>
</dbReference>
<evidence type="ECO:0000313" key="1">
    <source>
        <dbReference type="EMBL" id="OIN60407.1"/>
    </source>
</evidence>
<dbReference type="PROSITE" id="PS51257">
    <property type="entry name" value="PROKAR_LIPOPROTEIN"/>
    <property type="match status" value="1"/>
</dbReference>
<name>A0A1S2VNQ5_9BACT</name>
<protein>
    <recommendedName>
        <fullName evidence="3">Lipoprotein</fullName>
    </recommendedName>
</protein>